<dbReference type="RefSeq" id="WP_105024571.1">
    <property type="nucleotide sequence ID" value="NZ_MSCI01000002.1"/>
</dbReference>
<evidence type="ECO:0000256" key="1">
    <source>
        <dbReference type="ARBA" id="ARBA00038240"/>
    </source>
</evidence>
<sequence>MVSTEILSHWPETKPHMSLAEVTLGANNSVYKVESTPAFFLRKYRAHDASRIMNEHKLLFFLSQKVPTVVSPCLSTDGQSFVEVNGEYYALFPEAHGSLIEKHALTDKHAFEAGITLAKLHRQLSLYPRSLMQNEIFPVAQLSWNRDQWLQRLDKIIAAIEAKGDQNVEDVWALRRSMQQRCFLASDHSVHSYQTKTERVLIHGDFHHYNLFFDNRSKVSGIIDWDLVQYMPPAYEIARACMYMFDMDVKKSVEFVSGYLSINELSKASMTDGVCAWGIFADHHIWALEEVYLKQNLAARKFIPHKNFLPFARQWSLIEARLVNKR</sequence>
<comment type="caution">
    <text evidence="3">The sequence shown here is derived from an EMBL/GenBank/DDBJ whole genome shotgun (WGS) entry which is preliminary data.</text>
</comment>
<keyword evidence="3" id="KW-0418">Kinase</keyword>
<evidence type="ECO:0000313" key="4">
    <source>
        <dbReference type="Proteomes" id="UP000238707"/>
    </source>
</evidence>
<dbReference type="InterPro" id="IPR002575">
    <property type="entry name" value="Aminoglycoside_PTrfase"/>
</dbReference>
<dbReference type="PANTHER" id="PTHR21064:SF6">
    <property type="entry name" value="AMINOGLYCOSIDE PHOSPHOTRANSFERASE DOMAIN-CONTAINING PROTEIN"/>
    <property type="match status" value="1"/>
</dbReference>
<dbReference type="AlphaFoldDB" id="A0A2S7VEI5"/>
<dbReference type="InterPro" id="IPR050249">
    <property type="entry name" value="Pseudomonas-type_ThrB"/>
</dbReference>
<comment type="similarity">
    <text evidence="1">Belongs to the pseudomonas-type ThrB family.</text>
</comment>
<accession>A0A2S7VEI5</accession>
<evidence type="ECO:0000313" key="3">
    <source>
        <dbReference type="EMBL" id="PQJ59950.1"/>
    </source>
</evidence>
<keyword evidence="4" id="KW-1185">Reference proteome</keyword>
<dbReference type="Pfam" id="PF01636">
    <property type="entry name" value="APH"/>
    <property type="match status" value="1"/>
</dbReference>
<dbReference type="GO" id="GO:0019202">
    <property type="term" value="F:amino acid kinase activity"/>
    <property type="evidence" value="ECO:0007669"/>
    <property type="project" value="TreeGrafter"/>
</dbReference>
<proteinExistence type="inferred from homology"/>
<dbReference type="EMBL" id="MSCI01000002">
    <property type="protein sequence ID" value="PQJ59950.1"/>
    <property type="molecule type" value="Genomic_DNA"/>
</dbReference>
<evidence type="ECO:0000259" key="2">
    <source>
        <dbReference type="Pfam" id="PF01636"/>
    </source>
</evidence>
<dbReference type="Proteomes" id="UP000238707">
    <property type="component" value="Unassembled WGS sequence"/>
</dbReference>
<dbReference type="Gene3D" id="3.30.200.20">
    <property type="entry name" value="Phosphorylase Kinase, domain 1"/>
    <property type="match status" value="1"/>
</dbReference>
<feature type="domain" description="Aminoglycoside phosphotransferase" evidence="2">
    <location>
        <begin position="21"/>
        <end position="248"/>
    </location>
</feature>
<protein>
    <submittedName>
        <fullName evidence="3">Homoserine kinase</fullName>
    </submittedName>
</protein>
<dbReference type="PANTHER" id="PTHR21064">
    <property type="entry name" value="AMINOGLYCOSIDE PHOSPHOTRANSFERASE DOMAIN-CONTAINING PROTEIN-RELATED"/>
    <property type="match status" value="1"/>
</dbReference>
<dbReference type="SUPFAM" id="SSF56112">
    <property type="entry name" value="Protein kinase-like (PK-like)"/>
    <property type="match status" value="1"/>
</dbReference>
<dbReference type="InterPro" id="IPR011009">
    <property type="entry name" value="Kinase-like_dom_sf"/>
</dbReference>
<keyword evidence="3" id="KW-0808">Transferase</keyword>
<reference evidence="3 4" key="1">
    <citation type="submission" date="2016-12" db="EMBL/GenBank/DDBJ databases">
        <title>Diversity of luminous bacteria.</title>
        <authorList>
            <person name="Yoshizawa S."/>
            <person name="Kogure K."/>
        </authorList>
    </citation>
    <scope>NUCLEOTIDE SEQUENCE [LARGE SCALE GENOMIC DNA]</scope>
    <source>
        <strain evidence="3 4">LC2-408</strain>
    </source>
</reference>
<name>A0A2S7VEI5_9VIBR</name>
<dbReference type="Gene3D" id="3.90.1200.10">
    <property type="match status" value="1"/>
</dbReference>
<gene>
    <name evidence="3" type="ORF">BTO10_11180</name>
</gene>
<organism evidence="3 4">
    <name type="scientific">Vibrio chagasii</name>
    <dbReference type="NCBI Taxonomy" id="170679"/>
    <lineage>
        <taxon>Bacteria</taxon>
        <taxon>Pseudomonadati</taxon>
        <taxon>Pseudomonadota</taxon>
        <taxon>Gammaproteobacteria</taxon>
        <taxon>Vibrionales</taxon>
        <taxon>Vibrionaceae</taxon>
        <taxon>Vibrio</taxon>
    </lineage>
</organism>